<sequence length="414" mass="42491">MTLAAVATLPLVSGAAQAASTLASHAPDMLPILAALVLILVGARLGGHLLERLGQPAVLGELVVGILLGNLGLVGYHGLDALRTLPGIDILAQVGVLLLLFGVGLETSLQKMMAVGLSSLLVAALGVVAPMVLGFFVSAWFFPTHNPLTHWFVGATLCATSVGITARVLADLGRTGSQEGRIILGAAVIDDVLGLIVLAVVAGIIRATDRGVAFDPVSVLRIVGKSLVFLAGAVILGQWLAPGAFRVASRMRGEGLLLSVALAFCFGLALLAGAAGLAPIVGAFAAGLILDRAQYRELEARDARSRTIEELLQPIATFLVPVFFVLMGMRVDLSVFATRGVLGFAALLTLAAVIGKQACALGVLERGTDRLAVGLGMIPRGEVGLIFAGIGATLAVRGERVVNDVVYSAAVVMV</sequence>
<keyword evidence="11" id="KW-0732">Signal</keyword>
<dbReference type="PANTHER" id="PTHR43562:SF3">
    <property type="entry name" value="SODIUM ION_PROTON EXCHANGER (EUROFUNG)"/>
    <property type="match status" value="1"/>
</dbReference>
<feature type="transmembrane region" description="Helical" evidence="10">
    <location>
        <begin position="336"/>
        <end position="355"/>
    </location>
</feature>
<evidence type="ECO:0000256" key="7">
    <source>
        <dbReference type="ARBA" id="ARBA00023065"/>
    </source>
</evidence>
<feature type="domain" description="Cation/H+ exchanger transmembrane" evidence="12">
    <location>
        <begin position="41"/>
        <end position="413"/>
    </location>
</feature>
<evidence type="ECO:0000256" key="6">
    <source>
        <dbReference type="ARBA" id="ARBA00023053"/>
    </source>
</evidence>
<keyword evidence="8 10" id="KW-0472">Membrane</keyword>
<feature type="transmembrane region" description="Helical" evidence="10">
    <location>
        <begin position="58"/>
        <end position="79"/>
    </location>
</feature>
<dbReference type="Gene3D" id="1.20.1530.20">
    <property type="match status" value="1"/>
</dbReference>
<evidence type="ECO:0000256" key="9">
    <source>
        <dbReference type="ARBA" id="ARBA00023201"/>
    </source>
</evidence>
<feature type="chain" id="PRO_5022181056" evidence="11">
    <location>
        <begin position="19"/>
        <end position="414"/>
    </location>
</feature>
<keyword evidence="9" id="KW-0739">Sodium transport</keyword>
<feature type="transmembrane region" description="Helical" evidence="10">
    <location>
        <begin position="28"/>
        <end position="46"/>
    </location>
</feature>
<evidence type="ECO:0000313" key="13">
    <source>
        <dbReference type="EMBL" id="TMQ62614.1"/>
    </source>
</evidence>
<feature type="signal peptide" evidence="11">
    <location>
        <begin position="1"/>
        <end position="18"/>
    </location>
</feature>
<feature type="transmembrane region" description="Helical" evidence="10">
    <location>
        <begin position="257"/>
        <end position="290"/>
    </location>
</feature>
<protein>
    <submittedName>
        <fullName evidence="13">Cation:proton antiporter</fullName>
    </submittedName>
</protein>
<evidence type="ECO:0000256" key="2">
    <source>
        <dbReference type="ARBA" id="ARBA00022448"/>
    </source>
</evidence>
<feature type="transmembrane region" description="Helical" evidence="10">
    <location>
        <begin position="117"/>
        <end position="142"/>
    </location>
</feature>
<feature type="transmembrane region" description="Helical" evidence="10">
    <location>
        <begin position="310"/>
        <end position="329"/>
    </location>
</feature>
<dbReference type="InterPro" id="IPR006153">
    <property type="entry name" value="Cation/H_exchanger_TM"/>
</dbReference>
<organism evidence="13 14">
    <name type="scientific">Eiseniibacteriota bacterium</name>
    <dbReference type="NCBI Taxonomy" id="2212470"/>
    <lineage>
        <taxon>Bacteria</taxon>
        <taxon>Candidatus Eiseniibacteriota</taxon>
    </lineage>
</organism>
<accession>A0A538TG80</accession>
<dbReference type="EMBL" id="VBOY01000127">
    <property type="protein sequence ID" value="TMQ62614.1"/>
    <property type="molecule type" value="Genomic_DNA"/>
</dbReference>
<proteinExistence type="predicted"/>
<dbReference type="GO" id="GO:0015297">
    <property type="term" value="F:antiporter activity"/>
    <property type="evidence" value="ECO:0007669"/>
    <property type="project" value="UniProtKB-KW"/>
</dbReference>
<feature type="non-terminal residue" evidence="13">
    <location>
        <position position="414"/>
    </location>
</feature>
<dbReference type="Proteomes" id="UP000316609">
    <property type="component" value="Unassembled WGS sequence"/>
</dbReference>
<evidence type="ECO:0000256" key="3">
    <source>
        <dbReference type="ARBA" id="ARBA00022449"/>
    </source>
</evidence>
<feature type="transmembrane region" description="Helical" evidence="10">
    <location>
        <begin position="148"/>
        <end position="170"/>
    </location>
</feature>
<comment type="subcellular location">
    <subcellularLocation>
        <location evidence="1">Membrane</location>
        <topology evidence="1">Multi-pass membrane protein</topology>
    </subcellularLocation>
</comment>
<evidence type="ECO:0000256" key="5">
    <source>
        <dbReference type="ARBA" id="ARBA00022989"/>
    </source>
</evidence>
<evidence type="ECO:0000256" key="4">
    <source>
        <dbReference type="ARBA" id="ARBA00022692"/>
    </source>
</evidence>
<evidence type="ECO:0000256" key="1">
    <source>
        <dbReference type="ARBA" id="ARBA00004141"/>
    </source>
</evidence>
<dbReference type="GO" id="GO:0016020">
    <property type="term" value="C:membrane"/>
    <property type="evidence" value="ECO:0007669"/>
    <property type="project" value="UniProtKB-SubCell"/>
</dbReference>
<keyword evidence="6" id="KW-0915">Sodium</keyword>
<keyword evidence="4 10" id="KW-0812">Transmembrane</keyword>
<dbReference type="InterPro" id="IPR038770">
    <property type="entry name" value="Na+/solute_symporter_sf"/>
</dbReference>
<feature type="transmembrane region" description="Helical" evidence="10">
    <location>
        <begin position="227"/>
        <end position="245"/>
    </location>
</feature>
<comment type="caution">
    <text evidence="13">The sequence shown here is derived from an EMBL/GenBank/DDBJ whole genome shotgun (WGS) entry which is preliminary data.</text>
</comment>
<evidence type="ECO:0000313" key="14">
    <source>
        <dbReference type="Proteomes" id="UP000316609"/>
    </source>
</evidence>
<feature type="transmembrane region" description="Helical" evidence="10">
    <location>
        <begin position="182"/>
        <end position="207"/>
    </location>
</feature>
<name>A0A538TG80_UNCEI</name>
<feature type="transmembrane region" description="Helical" evidence="10">
    <location>
        <begin position="85"/>
        <end position="105"/>
    </location>
</feature>
<keyword evidence="5 10" id="KW-1133">Transmembrane helix</keyword>
<reference evidence="13 14" key="1">
    <citation type="journal article" date="2019" name="Nat. Microbiol.">
        <title>Mediterranean grassland soil C-N compound turnover is dependent on rainfall and depth, and is mediated by genomically divergent microorganisms.</title>
        <authorList>
            <person name="Diamond S."/>
            <person name="Andeer P.F."/>
            <person name="Li Z."/>
            <person name="Crits-Christoph A."/>
            <person name="Burstein D."/>
            <person name="Anantharaman K."/>
            <person name="Lane K.R."/>
            <person name="Thomas B.C."/>
            <person name="Pan C."/>
            <person name="Northen T.R."/>
            <person name="Banfield J.F."/>
        </authorList>
    </citation>
    <scope>NUCLEOTIDE SEQUENCE [LARGE SCALE GENOMIC DNA]</scope>
    <source>
        <strain evidence="13">WS_8</strain>
    </source>
</reference>
<dbReference type="AlphaFoldDB" id="A0A538TG80"/>
<keyword evidence="3" id="KW-0050">Antiport</keyword>
<evidence type="ECO:0000256" key="8">
    <source>
        <dbReference type="ARBA" id="ARBA00023136"/>
    </source>
</evidence>
<evidence type="ECO:0000256" key="11">
    <source>
        <dbReference type="SAM" id="SignalP"/>
    </source>
</evidence>
<gene>
    <name evidence="13" type="ORF">E6K78_11395</name>
</gene>
<dbReference type="Pfam" id="PF00999">
    <property type="entry name" value="Na_H_Exchanger"/>
    <property type="match status" value="1"/>
</dbReference>
<evidence type="ECO:0000256" key="10">
    <source>
        <dbReference type="SAM" id="Phobius"/>
    </source>
</evidence>
<evidence type="ECO:0000259" key="12">
    <source>
        <dbReference type="Pfam" id="PF00999"/>
    </source>
</evidence>
<keyword evidence="7" id="KW-0406">Ion transport</keyword>
<dbReference type="PANTHER" id="PTHR43562">
    <property type="entry name" value="NAPA-TYPE SODIUM/HYDROGEN ANTIPORTER"/>
    <property type="match status" value="1"/>
</dbReference>
<keyword evidence="2" id="KW-0813">Transport</keyword>
<dbReference type="GO" id="GO:1902600">
    <property type="term" value="P:proton transmembrane transport"/>
    <property type="evidence" value="ECO:0007669"/>
    <property type="project" value="InterPro"/>
</dbReference>
<dbReference type="GO" id="GO:0006814">
    <property type="term" value="P:sodium ion transport"/>
    <property type="evidence" value="ECO:0007669"/>
    <property type="project" value="UniProtKB-KW"/>
</dbReference>